<proteinExistence type="predicted"/>
<dbReference type="PANTHER" id="PTHR12277:SF81">
    <property type="entry name" value="PROTEIN ABHD13"/>
    <property type="match status" value="1"/>
</dbReference>
<evidence type="ECO:0000259" key="2">
    <source>
        <dbReference type="Pfam" id="PF12146"/>
    </source>
</evidence>
<keyword evidence="1" id="KW-1133">Transmembrane helix</keyword>
<feature type="domain" description="Serine aminopeptidase S33" evidence="2">
    <location>
        <begin position="75"/>
        <end position="162"/>
    </location>
</feature>
<dbReference type="SUPFAM" id="SSF53474">
    <property type="entry name" value="alpha/beta-Hydrolases"/>
    <property type="match status" value="1"/>
</dbReference>
<evidence type="ECO:0000313" key="4">
    <source>
        <dbReference type="Proteomes" id="UP001319121"/>
    </source>
</evidence>
<dbReference type="PANTHER" id="PTHR12277">
    <property type="entry name" value="ALPHA/BETA HYDROLASE DOMAIN-CONTAINING PROTEIN"/>
    <property type="match status" value="1"/>
</dbReference>
<dbReference type="EMBL" id="AP019536">
    <property type="protein sequence ID" value="BBI99829.1"/>
    <property type="molecule type" value="Genomic_DNA"/>
</dbReference>
<accession>A0AAN1VZV7</accession>
<reference evidence="3 4" key="1">
    <citation type="submission" date="2019-03" db="EMBL/GenBank/DDBJ databases">
        <title>Complete genome sequence of Ferrigenium kumadai strain An22, a microaerophilic iron-oxidizing bacterium isolated from a paddy field soil.</title>
        <authorList>
            <person name="Watanabe T."/>
            <person name="Asakawa S."/>
        </authorList>
    </citation>
    <scope>NUCLEOTIDE SEQUENCE [LARGE SCALE GENOMIC DNA]</scope>
    <source>
        <strain evidence="3 4">An22</strain>
    </source>
</reference>
<dbReference type="InterPro" id="IPR029058">
    <property type="entry name" value="AB_hydrolase_fold"/>
</dbReference>
<dbReference type="AlphaFoldDB" id="A0AAN1VZV7"/>
<dbReference type="Proteomes" id="UP001319121">
    <property type="component" value="Chromosome"/>
</dbReference>
<keyword evidence="1" id="KW-0812">Transmembrane</keyword>
<dbReference type="KEGG" id="fku:FGKAn22_15220"/>
<keyword evidence="1" id="KW-0472">Membrane</keyword>
<dbReference type="InterPro" id="IPR022742">
    <property type="entry name" value="Hydrolase_4"/>
</dbReference>
<name>A0AAN1VZV7_9PROT</name>
<dbReference type="RefSeq" id="WP_212785092.1">
    <property type="nucleotide sequence ID" value="NZ_AP019536.1"/>
</dbReference>
<evidence type="ECO:0000256" key="1">
    <source>
        <dbReference type="SAM" id="Phobius"/>
    </source>
</evidence>
<organism evidence="3 4">
    <name type="scientific">Ferrigenium kumadai</name>
    <dbReference type="NCBI Taxonomy" id="1682490"/>
    <lineage>
        <taxon>Bacteria</taxon>
        <taxon>Pseudomonadati</taxon>
        <taxon>Pseudomonadota</taxon>
        <taxon>Betaproteobacteria</taxon>
        <taxon>Nitrosomonadales</taxon>
        <taxon>Gallionellaceae</taxon>
        <taxon>Ferrigenium</taxon>
    </lineage>
</organism>
<keyword evidence="4" id="KW-1185">Reference proteome</keyword>
<feature type="transmembrane region" description="Helical" evidence="1">
    <location>
        <begin position="6"/>
        <end position="26"/>
    </location>
</feature>
<sequence>MSWEIAKHALIIAAAAYGTMMLVLFLRQDSLVYYPDLGGREYEATPAQAGLPYEAVTLVTADGVSLAAWYVPAEHARGALLYAHGNGGNISHRIDAIRLFHDMGLSVFIFDYRGYGKSTGKPSEEGTYRDAEAAWQYLMHQRGIAPARIVMFGESLGGATTRMAVVYEGAAGAGRRPGVLEVEGEKGGPK</sequence>
<dbReference type="Pfam" id="PF12146">
    <property type="entry name" value="Hydrolase_4"/>
    <property type="match status" value="1"/>
</dbReference>
<protein>
    <recommendedName>
        <fullName evidence="2">Serine aminopeptidase S33 domain-containing protein</fullName>
    </recommendedName>
</protein>
<dbReference type="Gene3D" id="3.40.50.1820">
    <property type="entry name" value="alpha/beta hydrolase"/>
    <property type="match status" value="1"/>
</dbReference>
<gene>
    <name evidence="3" type="ORF">FGKAn22_15220</name>
</gene>
<evidence type="ECO:0000313" key="3">
    <source>
        <dbReference type="EMBL" id="BBI99829.1"/>
    </source>
</evidence>